<reference evidence="3 4" key="1">
    <citation type="submission" date="2017-12" db="EMBL/GenBank/DDBJ databases">
        <title>High-resolution comparative analysis of great ape genomes.</title>
        <authorList>
            <person name="Pollen A."/>
            <person name="Hastie A."/>
            <person name="Hormozdiari F."/>
            <person name="Dougherty M."/>
            <person name="Liu R."/>
            <person name="Chaisson M."/>
            <person name="Hoppe E."/>
            <person name="Hill C."/>
            <person name="Pang A."/>
            <person name="Hillier L."/>
            <person name="Baker C."/>
            <person name="Armstrong J."/>
            <person name="Shendure J."/>
            <person name="Paten B."/>
            <person name="Wilson R."/>
            <person name="Chao H."/>
            <person name="Schneider V."/>
            <person name="Ventura M."/>
            <person name="Kronenberg Z."/>
            <person name="Murali S."/>
            <person name="Gordon D."/>
            <person name="Cantsilieris S."/>
            <person name="Munson K."/>
            <person name="Nelson B."/>
            <person name="Raja A."/>
            <person name="Underwood J."/>
            <person name="Diekhans M."/>
            <person name="Fiddes I."/>
            <person name="Haussler D."/>
            <person name="Eichler E."/>
        </authorList>
    </citation>
    <scope>NUCLEOTIDE SEQUENCE [LARGE SCALE GENOMIC DNA]</scope>
    <source>
        <strain evidence="3">Yerkes chimp pedigree #C0471</strain>
    </source>
</reference>
<evidence type="ECO:0000313" key="3">
    <source>
        <dbReference type="EMBL" id="PNI90040.1"/>
    </source>
</evidence>
<name>A0A2J8Q1D9_PANTR</name>
<gene>
    <name evidence="3" type="ORF">CK820_G0046573</name>
</gene>
<feature type="compositionally biased region" description="Low complexity" evidence="1">
    <location>
        <begin position="80"/>
        <end position="92"/>
    </location>
</feature>
<dbReference type="Proteomes" id="UP000236370">
    <property type="component" value="Unassembled WGS sequence"/>
</dbReference>
<sequence length="108" mass="11692">MNCQQLWLGFLLPMTVSGRVLGLAEVAPVDYLSQYGYLQKPLEGSNNFKPEDITEALRPLEKEAPDFPHLEPALHPSTPHSPGSPASSLPGLEQCGSLDLPRGAGWRG</sequence>
<feature type="region of interest" description="Disordered" evidence="1">
    <location>
        <begin position="61"/>
        <end position="108"/>
    </location>
</feature>
<feature type="signal peptide" evidence="2">
    <location>
        <begin position="1"/>
        <end position="18"/>
    </location>
</feature>
<feature type="chain" id="PRO_5014367746" evidence="2">
    <location>
        <begin position="19"/>
        <end position="108"/>
    </location>
</feature>
<protein>
    <submittedName>
        <fullName evidence="3">MMP19 isoform 7</fullName>
    </submittedName>
</protein>
<evidence type="ECO:0000256" key="1">
    <source>
        <dbReference type="SAM" id="MobiDB-lite"/>
    </source>
</evidence>
<dbReference type="AlphaFoldDB" id="A0A2J8Q1D9"/>
<proteinExistence type="predicted"/>
<evidence type="ECO:0000256" key="2">
    <source>
        <dbReference type="SAM" id="SignalP"/>
    </source>
</evidence>
<keyword evidence="2" id="KW-0732">Signal</keyword>
<comment type="caution">
    <text evidence="3">The sequence shown here is derived from an EMBL/GenBank/DDBJ whole genome shotgun (WGS) entry which is preliminary data.</text>
</comment>
<evidence type="ECO:0000313" key="4">
    <source>
        <dbReference type="Proteomes" id="UP000236370"/>
    </source>
</evidence>
<dbReference type="EMBL" id="NBAG03000092">
    <property type="protein sequence ID" value="PNI90040.1"/>
    <property type="molecule type" value="Genomic_DNA"/>
</dbReference>
<accession>A0A2J8Q1D9</accession>
<organism evidence="3 4">
    <name type="scientific">Pan troglodytes</name>
    <name type="common">Chimpanzee</name>
    <dbReference type="NCBI Taxonomy" id="9598"/>
    <lineage>
        <taxon>Eukaryota</taxon>
        <taxon>Metazoa</taxon>
        <taxon>Chordata</taxon>
        <taxon>Craniata</taxon>
        <taxon>Vertebrata</taxon>
        <taxon>Euteleostomi</taxon>
        <taxon>Mammalia</taxon>
        <taxon>Eutheria</taxon>
        <taxon>Euarchontoglires</taxon>
        <taxon>Primates</taxon>
        <taxon>Haplorrhini</taxon>
        <taxon>Catarrhini</taxon>
        <taxon>Hominidae</taxon>
        <taxon>Pan</taxon>
    </lineage>
</organism>